<dbReference type="Proteomes" id="UP000837857">
    <property type="component" value="Chromosome 4"/>
</dbReference>
<accession>A0ABN8ISI1</accession>
<gene>
    <name evidence="1" type="ORF">IPOD504_LOCUS13249</name>
</gene>
<organism evidence="1 2">
    <name type="scientific">Iphiclides podalirius</name>
    <name type="common">scarce swallowtail</name>
    <dbReference type="NCBI Taxonomy" id="110791"/>
    <lineage>
        <taxon>Eukaryota</taxon>
        <taxon>Metazoa</taxon>
        <taxon>Ecdysozoa</taxon>
        <taxon>Arthropoda</taxon>
        <taxon>Hexapoda</taxon>
        <taxon>Insecta</taxon>
        <taxon>Pterygota</taxon>
        <taxon>Neoptera</taxon>
        <taxon>Endopterygota</taxon>
        <taxon>Lepidoptera</taxon>
        <taxon>Glossata</taxon>
        <taxon>Ditrysia</taxon>
        <taxon>Papilionoidea</taxon>
        <taxon>Papilionidae</taxon>
        <taxon>Papilioninae</taxon>
        <taxon>Iphiclides</taxon>
    </lineage>
</organism>
<protein>
    <submittedName>
        <fullName evidence="1">Uncharacterized protein</fullName>
    </submittedName>
</protein>
<dbReference type="EMBL" id="OW152816">
    <property type="protein sequence ID" value="CAH2066037.1"/>
    <property type="molecule type" value="Genomic_DNA"/>
</dbReference>
<evidence type="ECO:0000313" key="2">
    <source>
        <dbReference type="Proteomes" id="UP000837857"/>
    </source>
</evidence>
<sequence length="72" mass="7950">MPASRGFVMTALIARIPVEVRSFLIKGRLGAGDVTPLIRSTRLKVIRVARYVLCDCTDGPLQSGNYAQRFQV</sequence>
<feature type="non-terminal residue" evidence="1">
    <location>
        <position position="72"/>
    </location>
</feature>
<keyword evidence="2" id="KW-1185">Reference proteome</keyword>
<reference evidence="1" key="1">
    <citation type="submission" date="2022-03" db="EMBL/GenBank/DDBJ databases">
        <authorList>
            <person name="Martin H S."/>
        </authorList>
    </citation>
    <scope>NUCLEOTIDE SEQUENCE</scope>
</reference>
<proteinExistence type="predicted"/>
<name>A0ABN8ISI1_9NEOP</name>
<evidence type="ECO:0000313" key="1">
    <source>
        <dbReference type="EMBL" id="CAH2066037.1"/>
    </source>
</evidence>